<gene>
    <name evidence="1" type="ORF">SKTS_28940</name>
</gene>
<dbReference type="Proteomes" id="UP000502260">
    <property type="component" value="Chromosome"/>
</dbReference>
<organism evidence="1 2">
    <name type="scientific">Sulfurimicrobium lacus</name>
    <dbReference type="NCBI Taxonomy" id="2715678"/>
    <lineage>
        <taxon>Bacteria</taxon>
        <taxon>Pseudomonadati</taxon>
        <taxon>Pseudomonadota</taxon>
        <taxon>Betaproteobacteria</taxon>
        <taxon>Nitrosomonadales</taxon>
        <taxon>Sulfuricellaceae</taxon>
        <taxon>Sulfurimicrobium</taxon>
    </lineage>
</organism>
<keyword evidence="2" id="KW-1185">Reference proteome</keyword>
<protein>
    <submittedName>
        <fullName evidence="1">Uncharacterized protein</fullName>
    </submittedName>
</protein>
<evidence type="ECO:0000313" key="2">
    <source>
        <dbReference type="Proteomes" id="UP000502260"/>
    </source>
</evidence>
<accession>A0A6F8VE65</accession>
<proteinExistence type="predicted"/>
<dbReference type="Pfam" id="PF13618">
    <property type="entry name" value="Gluconate_2-dh3"/>
    <property type="match status" value="1"/>
</dbReference>
<dbReference type="InterPro" id="IPR027056">
    <property type="entry name" value="Gluconate_2DH_su3"/>
</dbReference>
<dbReference type="AlphaFoldDB" id="A0A6F8VE65"/>
<reference evidence="2" key="1">
    <citation type="submission" date="2020-03" db="EMBL/GenBank/DDBJ databases">
        <title>Complete genome sequence of sulfur-oxidizing bacterium skT11.</title>
        <authorList>
            <person name="Kanda M."/>
            <person name="Kojima H."/>
            <person name="Fukui M."/>
        </authorList>
    </citation>
    <scope>NUCLEOTIDE SEQUENCE [LARGE SCALE GENOMIC DNA]</scope>
    <source>
        <strain evidence="2">skT11</strain>
    </source>
</reference>
<sequence>MLLPRDEFSGSATDLHVDEKLWEVSRSDPRFRRLIGLGCQWLNMTGGPPFAALSGEQQYALVDWMAHSDFDQVPRRFYELVREAAIEMYYSQPEAWHGLSIQNPPQPLGYKPPWP</sequence>
<dbReference type="KEGG" id="slac:SKTS_28940"/>
<name>A0A6F8VE65_9PROT</name>
<dbReference type="EMBL" id="AP022853">
    <property type="protein sequence ID" value="BCB28008.1"/>
    <property type="molecule type" value="Genomic_DNA"/>
</dbReference>
<evidence type="ECO:0000313" key="1">
    <source>
        <dbReference type="EMBL" id="BCB28008.1"/>
    </source>
</evidence>